<organism evidence="1 2">
    <name type="scientific">Dibothriocephalus latus</name>
    <name type="common">Fish tapeworm</name>
    <name type="synonym">Diphyllobothrium latum</name>
    <dbReference type="NCBI Taxonomy" id="60516"/>
    <lineage>
        <taxon>Eukaryota</taxon>
        <taxon>Metazoa</taxon>
        <taxon>Spiralia</taxon>
        <taxon>Lophotrochozoa</taxon>
        <taxon>Platyhelminthes</taxon>
        <taxon>Cestoda</taxon>
        <taxon>Eucestoda</taxon>
        <taxon>Diphyllobothriidea</taxon>
        <taxon>Diphyllobothriidae</taxon>
        <taxon>Dibothriocephalus</taxon>
    </lineage>
</organism>
<protein>
    <submittedName>
        <fullName evidence="1">Uncharacterized protein</fullName>
    </submittedName>
</protein>
<reference evidence="1 2" key="1">
    <citation type="submission" date="2018-11" db="EMBL/GenBank/DDBJ databases">
        <authorList>
            <consortium name="Pathogen Informatics"/>
        </authorList>
    </citation>
    <scope>NUCLEOTIDE SEQUENCE [LARGE SCALE GENOMIC DNA]</scope>
</reference>
<dbReference type="AlphaFoldDB" id="A0A3P7NPQ0"/>
<keyword evidence="2" id="KW-1185">Reference proteome</keyword>
<evidence type="ECO:0000313" key="1">
    <source>
        <dbReference type="EMBL" id="VDN11139.1"/>
    </source>
</evidence>
<proteinExistence type="predicted"/>
<dbReference type="Proteomes" id="UP000281553">
    <property type="component" value="Unassembled WGS sequence"/>
</dbReference>
<name>A0A3P7NPQ0_DIBLA</name>
<dbReference type="EMBL" id="UYRU01050808">
    <property type="protein sequence ID" value="VDN11139.1"/>
    <property type="molecule type" value="Genomic_DNA"/>
</dbReference>
<sequence>MAYRAQVGLRNRSRTRFLAAATASIASRNLSKDTTHAPHYRYFGTSSTTSQISPTSLRVGSHELNDHTATETFDGTEFASDVSTYREDCHGSTVQSPGLWVTLMDIISVARLIGHIQYFLGKM</sequence>
<gene>
    <name evidence="1" type="ORF">DILT_LOCUS6970</name>
</gene>
<evidence type="ECO:0000313" key="2">
    <source>
        <dbReference type="Proteomes" id="UP000281553"/>
    </source>
</evidence>
<accession>A0A3P7NPQ0</accession>